<organism evidence="2 3">
    <name type="scientific">Pseudocercospora fijiensis (strain CIRAD86)</name>
    <name type="common">Black leaf streak disease fungus</name>
    <name type="synonym">Mycosphaerella fijiensis</name>
    <dbReference type="NCBI Taxonomy" id="383855"/>
    <lineage>
        <taxon>Eukaryota</taxon>
        <taxon>Fungi</taxon>
        <taxon>Dikarya</taxon>
        <taxon>Ascomycota</taxon>
        <taxon>Pezizomycotina</taxon>
        <taxon>Dothideomycetes</taxon>
        <taxon>Dothideomycetidae</taxon>
        <taxon>Mycosphaerellales</taxon>
        <taxon>Mycosphaerellaceae</taxon>
        <taxon>Pseudocercospora</taxon>
    </lineage>
</organism>
<dbReference type="AlphaFoldDB" id="M3AIU3"/>
<dbReference type="HOGENOM" id="CLU_324681_0_0_1"/>
<dbReference type="VEuPathDB" id="FungiDB:MYCFIDRAFT_180260"/>
<feature type="region of interest" description="Disordered" evidence="1">
    <location>
        <begin position="771"/>
        <end position="790"/>
    </location>
</feature>
<feature type="region of interest" description="Disordered" evidence="1">
    <location>
        <begin position="863"/>
        <end position="889"/>
    </location>
</feature>
<dbReference type="Proteomes" id="UP000016932">
    <property type="component" value="Unassembled WGS sequence"/>
</dbReference>
<evidence type="ECO:0000313" key="2">
    <source>
        <dbReference type="EMBL" id="EME77113.1"/>
    </source>
</evidence>
<dbReference type="KEGG" id="pfj:MYCFIDRAFT_180260"/>
<reference evidence="2 3" key="1">
    <citation type="journal article" date="2012" name="PLoS Pathog.">
        <title>Diverse lifestyles and strategies of plant pathogenesis encoded in the genomes of eighteen Dothideomycetes fungi.</title>
        <authorList>
            <person name="Ohm R.A."/>
            <person name="Feau N."/>
            <person name="Henrissat B."/>
            <person name="Schoch C.L."/>
            <person name="Horwitz B.A."/>
            <person name="Barry K.W."/>
            <person name="Condon B.J."/>
            <person name="Copeland A.C."/>
            <person name="Dhillon B."/>
            <person name="Glaser F."/>
            <person name="Hesse C.N."/>
            <person name="Kosti I."/>
            <person name="LaButti K."/>
            <person name="Lindquist E.A."/>
            <person name="Lucas S."/>
            <person name="Salamov A.A."/>
            <person name="Bradshaw R.E."/>
            <person name="Ciuffetti L."/>
            <person name="Hamelin R.C."/>
            <person name="Kema G.H.J."/>
            <person name="Lawrence C."/>
            <person name="Scott J.A."/>
            <person name="Spatafora J.W."/>
            <person name="Turgeon B.G."/>
            <person name="de Wit P.J.G.M."/>
            <person name="Zhong S."/>
            <person name="Goodwin S.B."/>
            <person name="Grigoriev I.V."/>
        </authorList>
    </citation>
    <scope>NUCLEOTIDE SEQUENCE [LARGE SCALE GENOMIC DNA]</scope>
    <source>
        <strain evidence="2 3">CIRAD86</strain>
    </source>
</reference>
<feature type="compositionally biased region" description="Basic and acidic residues" evidence="1">
    <location>
        <begin position="379"/>
        <end position="396"/>
    </location>
</feature>
<evidence type="ECO:0000313" key="3">
    <source>
        <dbReference type="Proteomes" id="UP000016932"/>
    </source>
</evidence>
<sequence length="889" mass="99494">MFSVPPSPTTQHDIFNFWGVFESAEFKYVLLTTYFLLVVHLTPPTKSLKPGKSAAAGVQTHPQLSHHWMGFQSESDRRNERLLCLQYAELPLPCREPAIERIASTGRIKGEAGRRGEDEIAMSSATAQRKCLPRMLTTTEATDKEKDIDNTSRASFAHAKAYPHCAFKELGKASEMEMDMETSIIAKEQKSTNSHVSSSCFLWYNYSANLRLVLSPEVPGQFRKREAAALQTSSFLLLLVPDNIPYMNCSFRLFEDALRDPNGPVNVRHFAIAGLAIPKLCTTCRTKMQHPQQQSIIENTESLRADLQHTTNTRTEPHSPMYVAEEMIITDRTGNEAHYSFLRNDRHDLKSSLVGAMISGSHAPSVPHSLLRNQFANQRHDCGPKSDSTAEHRLPETEPAISSPRFNTDLPYRLESVSLTYRSRGRLISAAREDPGPMRSMFGCGTFSGQAYELSEVIDSGHQDSVYRKINASLPGGRMSACLHACIIDYLIVPHFPVLYPSNSCRIPRSAFRHANNEAELAQYPMPQMAGCIAPHEALVLRSQLSAAGLPLRLCWYKMITISPLDTQRFRELSRLQAQIDQWPALNALPATAIARVKRMMAVRVDGGSTVAQQRHSVLRERNSRHPSRVMMKGGWSESAIVREDMTSIKHQKDRLHDYDRSLQHEKSPYSGYTTDVDVHRNVRLMRFVISSLTKQMGTGDALIINMNLGYRIALWLAEMSELLNQRIRTSIFLLMPSSQAARSCEIHGAVPNNDHGSLSTIEDRLATVSPRNPVQAPEQHPSPTAGSASMPATELLDWALTTRSRVEVLEFVSQAAQVRAEYPGPNFAHAASSLLALRVVHFCYPQQEKILDGVQNLMPASHLPSTSSSPKYRYHKSDSFSRSPKPEV</sequence>
<protein>
    <submittedName>
        <fullName evidence="2">Uncharacterized protein</fullName>
    </submittedName>
</protein>
<dbReference type="RefSeq" id="XP_007932327.1">
    <property type="nucleotide sequence ID" value="XM_007934136.1"/>
</dbReference>
<feature type="compositionally biased region" description="Basic and acidic residues" evidence="1">
    <location>
        <begin position="876"/>
        <end position="889"/>
    </location>
</feature>
<feature type="region of interest" description="Disordered" evidence="1">
    <location>
        <begin position="379"/>
        <end position="405"/>
    </location>
</feature>
<gene>
    <name evidence="2" type="ORF">MYCFIDRAFT_180260</name>
</gene>
<dbReference type="GeneID" id="19334350"/>
<keyword evidence="3" id="KW-1185">Reference proteome</keyword>
<evidence type="ECO:0000256" key="1">
    <source>
        <dbReference type="SAM" id="MobiDB-lite"/>
    </source>
</evidence>
<proteinExistence type="predicted"/>
<accession>M3AIU3</accession>
<dbReference type="EMBL" id="KB446569">
    <property type="protein sequence ID" value="EME77113.1"/>
    <property type="molecule type" value="Genomic_DNA"/>
</dbReference>
<name>M3AIU3_PSEFD</name>